<gene>
    <name evidence="1" type="ORF">PMAYCL1PPCAC_16908</name>
</gene>
<comment type="caution">
    <text evidence="1">The sequence shown here is derived from an EMBL/GenBank/DDBJ whole genome shotgun (WGS) entry which is preliminary data.</text>
</comment>
<organism evidence="1 2">
    <name type="scientific">Pristionchus mayeri</name>
    <dbReference type="NCBI Taxonomy" id="1317129"/>
    <lineage>
        <taxon>Eukaryota</taxon>
        <taxon>Metazoa</taxon>
        <taxon>Ecdysozoa</taxon>
        <taxon>Nematoda</taxon>
        <taxon>Chromadorea</taxon>
        <taxon>Rhabditida</taxon>
        <taxon>Rhabditina</taxon>
        <taxon>Diplogasteromorpha</taxon>
        <taxon>Diplogasteroidea</taxon>
        <taxon>Neodiplogasteridae</taxon>
        <taxon>Pristionchus</taxon>
    </lineage>
</organism>
<dbReference type="Proteomes" id="UP001328107">
    <property type="component" value="Unassembled WGS sequence"/>
</dbReference>
<proteinExistence type="predicted"/>
<sequence length="67" mass="7733">MFISRFESRKYAALERLARQHCELSVVRCFESVIVLPVLVDLFSVLPVYSSGYLHADIVSYNLVLLR</sequence>
<evidence type="ECO:0000313" key="2">
    <source>
        <dbReference type="Proteomes" id="UP001328107"/>
    </source>
</evidence>
<reference evidence="2" key="1">
    <citation type="submission" date="2022-10" db="EMBL/GenBank/DDBJ databases">
        <title>Genome assembly of Pristionchus species.</title>
        <authorList>
            <person name="Yoshida K."/>
            <person name="Sommer R.J."/>
        </authorList>
    </citation>
    <scope>NUCLEOTIDE SEQUENCE [LARGE SCALE GENOMIC DNA]</scope>
    <source>
        <strain evidence="2">RS5460</strain>
    </source>
</reference>
<evidence type="ECO:0000313" key="1">
    <source>
        <dbReference type="EMBL" id="GMR46713.1"/>
    </source>
</evidence>
<feature type="non-terminal residue" evidence="1">
    <location>
        <position position="67"/>
    </location>
</feature>
<keyword evidence="2" id="KW-1185">Reference proteome</keyword>
<protein>
    <submittedName>
        <fullName evidence="1">Uncharacterized protein</fullName>
    </submittedName>
</protein>
<name>A0AAN5CLP1_9BILA</name>
<accession>A0AAN5CLP1</accession>
<dbReference type="AlphaFoldDB" id="A0AAN5CLP1"/>
<dbReference type="EMBL" id="BTRK01000004">
    <property type="protein sequence ID" value="GMR46713.1"/>
    <property type="molecule type" value="Genomic_DNA"/>
</dbReference>